<accession>A0ABW6K948</accession>
<dbReference type="Proteomes" id="UP001601059">
    <property type="component" value="Unassembled WGS sequence"/>
</dbReference>
<name>A0ABW6K948_9BACI</name>
<sequence>MSNKIDLTVSEMGFLWNSYQAESMNWCILKYFEKTVEDEQTKEMNDQLLKFTEKSLHEIKTTFELENFPIPTAFSSSDLNSSAEKLFTDPFILYFLWFKAKGNVNYGSIATNKIAREDVVSFFTNQVKESLAQLNKVRDLLLEKGLWQRSPYIPVPKEVSFIKKQSFLNGWFGDKRPLIAEEISSIFYNIITNQIGEQLMKGFIQSLQDGEVKDYLKRGKEIAEKHITVLSKPLSESELPVPSFWNAGVTSTTTSPFSEKLILNMVAFLNAQGVSNYGIAISTSFRRDIGSTFTRLATEVAQYAEDGVNLLIEKGWMETPPQAPVLE</sequence>
<dbReference type="InterPro" id="IPR012347">
    <property type="entry name" value="Ferritin-like"/>
</dbReference>
<reference evidence="1 2" key="1">
    <citation type="submission" date="2024-08" db="EMBL/GenBank/DDBJ databases">
        <title>Two novel Cytobacillus novel species.</title>
        <authorList>
            <person name="Liu G."/>
        </authorList>
    </citation>
    <scope>NUCLEOTIDE SEQUENCE [LARGE SCALE GENOMIC DNA]</scope>
    <source>
        <strain evidence="1 2">FJAT-54145</strain>
    </source>
</reference>
<evidence type="ECO:0000313" key="1">
    <source>
        <dbReference type="EMBL" id="MFE8700676.1"/>
    </source>
</evidence>
<keyword evidence="2" id="KW-1185">Reference proteome</keyword>
<evidence type="ECO:0000313" key="2">
    <source>
        <dbReference type="Proteomes" id="UP001601059"/>
    </source>
</evidence>
<gene>
    <name evidence="1" type="ORF">ACFYKX_08630</name>
</gene>
<dbReference type="EMBL" id="JBIACK010000003">
    <property type="protein sequence ID" value="MFE8700676.1"/>
    <property type="molecule type" value="Genomic_DNA"/>
</dbReference>
<organism evidence="1 2">
    <name type="scientific">Cytobacillus spartinae</name>
    <dbReference type="NCBI Taxonomy" id="3299023"/>
    <lineage>
        <taxon>Bacteria</taxon>
        <taxon>Bacillati</taxon>
        <taxon>Bacillota</taxon>
        <taxon>Bacilli</taxon>
        <taxon>Bacillales</taxon>
        <taxon>Bacillaceae</taxon>
        <taxon>Cytobacillus</taxon>
    </lineage>
</organism>
<dbReference type="Pfam" id="PF11553">
    <property type="entry name" value="DUF3231"/>
    <property type="match status" value="2"/>
</dbReference>
<protein>
    <submittedName>
        <fullName evidence="1">DUF3231 family protein</fullName>
    </submittedName>
</protein>
<dbReference type="InterPro" id="IPR021617">
    <property type="entry name" value="DUF3231"/>
</dbReference>
<dbReference type="RefSeq" id="WP_389360092.1">
    <property type="nucleotide sequence ID" value="NZ_JBIACK010000003.1"/>
</dbReference>
<comment type="caution">
    <text evidence="1">The sequence shown here is derived from an EMBL/GenBank/DDBJ whole genome shotgun (WGS) entry which is preliminary data.</text>
</comment>
<proteinExistence type="predicted"/>
<dbReference type="Gene3D" id="1.20.1260.10">
    <property type="match status" value="2"/>
</dbReference>